<keyword evidence="2" id="KW-0004">4Fe-4S</keyword>
<reference evidence="9 10" key="1">
    <citation type="submission" date="2019-03" db="EMBL/GenBank/DDBJ databases">
        <title>Genomic Encyclopedia of Type Strains, Phase IV (KMG-IV): sequencing the most valuable type-strain genomes for metagenomic binning, comparative biology and taxonomic classification.</title>
        <authorList>
            <person name="Goeker M."/>
        </authorList>
    </citation>
    <scope>NUCLEOTIDE SEQUENCE [LARGE SCALE GENOMIC DNA]</scope>
    <source>
        <strain evidence="9 10">LX-B</strain>
    </source>
</reference>
<dbReference type="PANTHER" id="PTHR43177">
    <property type="entry name" value="PROTEIN NRFC"/>
    <property type="match status" value="1"/>
</dbReference>
<evidence type="ECO:0000256" key="6">
    <source>
        <dbReference type="ARBA" id="ARBA00023004"/>
    </source>
</evidence>
<dbReference type="Proteomes" id="UP000295008">
    <property type="component" value="Unassembled WGS sequence"/>
</dbReference>
<dbReference type="PANTHER" id="PTHR43177:SF5">
    <property type="entry name" value="ANAEROBIC DIMETHYL SULFOXIDE REDUCTASE CHAIN B-RELATED"/>
    <property type="match status" value="1"/>
</dbReference>
<evidence type="ECO:0000313" key="10">
    <source>
        <dbReference type="Proteomes" id="UP000295008"/>
    </source>
</evidence>
<feature type="domain" description="4Fe-4S ferredoxin-type" evidence="8">
    <location>
        <begin position="2"/>
        <end position="31"/>
    </location>
</feature>
<dbReference type="InterPro" id="IPR017896">
    <property type="entry name" value="4Fe4S_Fe-S-bd"/>
</dbReference>
<keyword evidence="1" id="KW-0813">Transport</keyword>
<dbReference type="Pfam" id="PF13247">
    <property type="entry name" value="Fer4_11"/>
    <property type="match status" value="1"/>
</dbReference>
<evidence type="ECO:0000256" key="5">
    <source>
        <dbReference type="ARBA" id="ARBA00022982"/>
    </source>
</evidence>
<dbReference type="CDD" id="cd10563">
    <property type="entry name" value="CooF_like"/>
    <property type="match status" value="1"/>
</dbReference>
<dbReference type="EMBL" id="SLUN01000003">
    <property type="protein sequence ID" value="TCL75224.1"/>
    <property type="molecule type" value="Genomic_DNA"/>
</dbReference>
<proteinExistence type="predicted"/>
<dbReference type="SUPFAM" id="SSF54862">
    <property type="entry name" value="4Fe-4S ferredoxins"/>
    <property type="match status" value="1"/>
</dbReference>
<keyword evidence="7" id="KW-0411">Iron-sulfur</keyword>
<keyword evidence="5" id="KW-0249">Electron transport</keyword>
<dbReference type="AlphaFoldDB" id="A0A4R1S7Z6"/>
<evidence type="ECO:0000256" key="3">
    <source>
        <dbReference type="ARBA" id="ARBA00022723"/>
    </source>
</evidence>
<sequence length="150" mass="16689">MKRIMIDKDRCNGCLNCSLACMAEHNPAGKSIYVLNLTDIRNESRNFIALDRSGKPTPIFCRHCGEPECVIACMSGAMSRDPATGRVTYHPEQCAACFMCVLSCPFGVLKADTAERKVIIKCDFCGERETPRCVENCPNRAIYLIEVSEE</sequence>
<comment type="caution">
    <text evidence="9">The sequence shown here is derived from an EMBL/GenBank/DDBJ whole genome shotgun (WGS) entry which is preliminary data.</text>
</comment>
<evidence type="ECO:0000256" key="2">
    <source>
        <dbReference type="ARBA" id="ARBA00022485"/>
    </source>
</evidence>
<evidence type="ECO:0000256" key="4">
    <source>
        <dbReference type="ARBA" id="ARBA00022737"/>
    </source>
</evidence>
<dbReference type="InterPro" id="IPR050954">
    <property type="entry name" value="ET_IronSulfur_Cluster-Binding"/>
</dbReference>
<evidence type="ECO:0000313" key="9">
    <source>
        <dbReference type="EMBL" id="TCL75224.1"/>
    </source>
</evidence>
<dbReference type="RefSeq" id="WP_165907774.1">
    <property type="nucleotide sequence ID" value="NZ_SLUN01000003.1"/>
</dbReference>
<dbReference type="Gene3D" id="3.30.70.20">
    <property type="match status" value="2"/>
</dbReference>
<evidence type="ECO:0000256" key="7">
    <source>
        <dbReference type="ARBA" id="ARBA00023014"/>
    </source>
</evidence>
<protein>
    <submittedName>
        <fullName evidence="9">Carbon-monoxide dehydrogenase iron sulfur subunit</fullName>
    </submittedName>
</protein>
<gene>
    <name evidence="9" type="ORF">EDC14_1003156</name>
</gene>
<evidence type="ECO:0000259" key="8">
    <source>
        <dbReference type="PROSITE" id="PS51379"/>
    </source>
</evidence>
<organism evidence="9 10">
    <name type="scientific">Hydrogenispora ethanolica</name>
    <dbReference type="NCBI Taxonomy" id="1082276"/>
    <lineage>
        <taxon>Bacteria</taxon>
        <taxon>Bacillati</taxon>
        <taxon>Bacillota</taxon>
        <taxon>Hydrogenispora</taxon>
    </lineage>
</organism>
<dbReference type="GO" id="GO:0046872">
    <property type="term" value="F:metal ion binding"/>
    <property type="evidence" value="ECO:0007669"/>
    <property type="project" value="UniProtKB-KW"/>
</dbReference>
<dbReference type="GO" id="GO:0051539">
    <property type="term" value="F:4 iron, 4 sulfur cluster binding"/>
    <property type="evidence" value="ECO:0007669"/>
    <property type="project" value="UniProtKB-KW"/>
</dbReference>
<dbReference type="PROSITE" id="PS51379">
    <property type="entry name" value="4FE4S_FER_2"/>
    <property type="match status" value="2"/>
</dbReference>
<keyword evidence="6" id="KW-0408">Iron</keyword>
<keyword evidence="3" id="KW-0479">Metal-binding</keyword>
<feature type="domain" description="4Fe-4S ferredoxin-type" evidence="8">
    <location>
        <begin position="85"/>
        <end position="114"/>
    </location>
</feature>
<evidence type="ECO:0000256" key="1">
    <source>
        <dbReference type="ARBA" id="ARBA00022448"/>
    </source>
</evidence>
<keyword evidence="10" id="KW-1185">Reference proteome</keyword>
<accession>A0A4R1S7Z6</accession>
<keyword evidence="4" id="KW-0677">Repeat</keyword>
<name>A0A4R1S7Z6_HYDET</name>